<keyword evidence="14" id="KW-0807">Transducer</keyword>
<feature type="transmembrane region" description="Helical" evidence="18">
    <location>
        <begin position="483"/>
        <end position="503"/>
    </location>
</feature>
<feature type="transmembrane region" description="Helical" evidence="18">
    <location>
        <begin position="625"/>
        <end position="644"/>
    </location>
</feature>
<evidence type="ECO:0000256" key="1">
    <source>
        <dbReference type="ARBA" id="ARBA00008991"/>
    </source>
</evidence>
<evidence type="ECO:0000256" key="19">
    <source>
        <dbReference type="SAM" id="SignalP"/>
    </source>
</evidence>
<evidence type="ECO:0000313" key="21">
    <source>
        <dbReference type="Ensembl" id="ENSLCAP00010020075.1"/>
    </source>
</evidence>
<dbReference type="GO" id="GO:0045211">
    <property type="term" value="C:postsynaptic membrane"/>
    <property type="evidence" value="ECO:0007669"/>
    <property type="project" value="UniProtKB-SubCell"/>
</dbReference>
<feature type="region of interest" description="Disordered" evidence="17">
    <location>
        <begin position="685"/>
        <end position="708"/>
    </location>
</feature>
<keyword evidence="2" id="KW-1003">Cell membrane</keyword>
<evidence type="ECO:0000256" key="12">
    <source>
        <dbReference type="ARBA" id="ARBA00023170"/>
    </source>
</evidence>
<evidence type="ECO:0000256" key="10">
    <source>
        <dbReference type="ARBA" id="ARBA00023136"/>
    </source>
</evidence>
<evidence type="ECO:0000256" key="16">
    <source>
        <dbReference type="ARBA" id="ARBA00034104"/>
    </source>
</evidence>
<evidence type="ECO:0000256" key="6">
    <source>
        <dbReference type="ARBA" id="ARBA00022989"/>
    </source>
</evidence>
<dbReference type="PRINTS" id="PR01177">
    <property type="entry name" value="GABAB1RECPTR"/>
</dbReference>
<keyword evidence="6 18" id="KW-1133">Transmembrane helix</keyword>
<accession>A0A4W6D5B2</accession>
<dbReference type="PANTHER" id="PTHR10519:SF77">
    <property type="entry name" value="GAMMA-AMINOBUTYRIC ACID TYPE B RECEPTOR SUBUNIT 1"/>
    <property type="match status" value="1"/>
</dbReference>
<dbReference type="InterPro" id="IPR002455">
    <property type="entry name" value="GPCR3_GABA-B"/>
</dbReference>
<evidence type="ECO:0000256" key="13">
    <source>
        <dbReference type="ARBA" id="ARBA00023180"/>
    </source>
</evidence>
<comment type="subcellular location">
    <subcellularLocation>
        <location evidence="16">Postsynaptic cell membrane</location>
        <topology evidence="16">Multi-pass membrane protein</topology>
    </subcellularLocation>
</comment>
<dbReference type="GO" id="GO:0007214">
    <property type="term" value="P:gamma-aminobutyric acid signaling pathway"/>
    <property type="evidence" value="ECO:0007669"/>
    <property type="project" value="TreeGrafter"/>
</dbReference>
<dbReference type="Proteomes" id="UP000314980">
    <property type="component" value="Unassembled WGS sequence"/>
</dbReference>
<evidence type="ECO:0000256" key="7">
    <source>
        <dbReference type="ARBA" id="ARBA00023018"/>
    </source>
</evidence>
<feature type="region of interest" description="Disordered" evidence="17">
    <location>
        <begin position="723"/>
        <end position="802"/>
    </location>
</feature>
<name>A0A4W6D5B2_LATCA</name>
<feature type="transmembrane region" description="Helical" evidence="18">
    <location>
        <begin position="650"/>
        <end position="670"/>
    </location>
</feature>
<organism evidence="21 22">
    <name type="scientific">Lates calcarifer</name>
    <name type="common">Barramundi</name>
    <name type="synonym">Holocentrus calcarifer</name>
    <dbReference type="NCBI Taxonomy" id="8187"/>
    <lineage>
        <taxon>Eukaryota</taxon>
        <taxon>Metazoa</taxon>
        <taxon>Chordata</taxon>
        <taxon>Craniata</taxon>
        <taxon>Vertebrata</taxon>
        <taxon>Euteleostomi</taxon>
        <taxon>Actinopterygii</taxon>
        <taxon>Neopterygii</taxon>
        <taxon>Teleostei</taxon>
        <taxon>Neoteleostei</taxon>
        <taxon>Acanthomorphata</taxon>
        <taxon>Carangaria</taxon>
        <taxon>Carangaria incertae sedis</taxon>
        <taxon>Centropomidae</taxon>
        <taxon>Lates</taxon>
    </lineage>
</organism>
<keyword evidence="5 19" id="KW-0732">Signal</keyword>
<evidence type="ECO:0000313" key="22">
    <source>
        <dbReference type="Proteomes" id="UP000314980"/>
    </source>
</evidence>
<evidence type="ECO:0000256" key="15">
    <source>
        <dbReference type="ARBA" id="ARBA00023257"/>
    </source>
</evidence>
<gene>
    <name evidence="21" type="primary">GABBR1</name>
    <name evidence="21" type="synonym">gabbr1b</name>
</gene>
<keyword evidence="12" id="KW-0675">Receptor</keyword>
<evidence type="ECO:0000256" key="14">
    <source>
        <dbReference type="ARBA" id="ARBA00023224"/>
    </source>
</evidence>
<keyword evidence="22" id="KW-1185">Reference proteome</keyword>
<dbReference type="Pfam" id="PF00003">
    <property type="entry name" value="7tm_3"/>
    <property type="match status" value="1"/>
</dbReference>
<keyword evidence="10 18" id="KW-0472">Membrane</keyword>
<dbReference type="InterPro" id="IPR002456">
    <property type="entry name" value="GPCR_3_GABA_rcpt_B1"/>
</dbReference>
<keyword evidence="9" id="KW-0175">Coiled coil</keyword>
<dbReference type="GO" id="GO:0004965">
    <property type="term" value="F:G protein-coupled GABA receptor activity"/>
    <property type="evidence" value="ECO:0007669"/>
    <property type="project" value="InterPro"/>
</dbReference>
<dbReference type="Pfam" id="PF01094">
    <property type="entry name" value="ANF_receptor"/>
    <property type="match status" value="1"/>
</dbReference>
<feature type="transmembrane region" description="Helical" evidence="18">
    <location>
        <begin position="524"/>
        <end position="547"/>
    </location>
</feature>
<dbReference type="FunFam" id="3.40.50.2300:FF:000072">
    <property type="entry name" value="Gamma-aminobutyric acid type B receptor subunit 2"/>
    <property type="match status" value="1"/>
</dbReference>
<evidence type="ECO:0000256" key="11">
    <source>
        <dbReference type="ARBA" id="ARBA00023157"/>
    </source>
</evidence>
<dbReference type="InterPro" id="IPR028082">
    <property type="entry name" value="Peripla_BP_I"/>
</dbReference>
<protein>
    <submittedName>
        <fullName evidence="21">Gamma-aminobutyric acid type B receptor subunit 1</fullName>
    </submittedName>
</protein>
<evidence type="ECO:0000256" key="3">
    <source>
        <dbReference type="ARBA" id="ARBA00022553"/>
    </source>
</evidence>
<keyword evidence="13" id="KW-0325">Glycoprotein</keyword>
<dbReference type="PANTHER" id="PTHR10519">
    <property type="entry name" value="GABA-B RECEPTOR"/>
    <property type="match status" value="1"/>
</dbReference>
<feature type="signal peptide" evidence="19">
    <location>
        <begin position="1"/>
        <end position="34"/>
    </location>
</feature>
<keyword evidence="7" id="KW-0770">Synapse</keyword>
<feature type="transmembrane region" description="Helical" evidence="18">
    <location>
        <begin position="584"/>
        <end position="605"/>
    </location>
</feature>
<keyword evidence="4 18" id="KW-0812">Transmembrane</keyword>
<feature type="compositionally biased region" description="Pro residues" evidence="17">
    <location>
        <begin position="767"/>
        <end position="785"/>
    </location>
</feature>
<dbReference type="CDD" id="cd15291">
    <property type="entry name" value="7tmC_GABA-B-R1"/>
    <property type="match status" value="1"/>
</dbReference>
<feature type="compositionally biased region" description="Polar residues" evidence="17">
    <location>
        <begin position="685"/>
        <end position="698"/>
    </location>
</feature>
<keyword evidence="8" id="KW-0297">G-protein coupled receptor</keyword>
<dbReference type="AlphaFoldDB" id="A0A4W6D5B2"/>
<reference evidence="21" key="3">
    <citation type="submission" date="2025-09" db="UniProtKB">
        <authorList>
            <consortium name="Ensembl"/>
        </authorList>
    </citation>
    <scope>IDENTIFICATION</scope>
</reference>
<dbReference type="SUPFAM" id="SSF53822">
    <property type="entry name" value="Periplasmic binding protein-like I"/>
    <property type="match status" value="1"/>
</dbReference>
<comment type="similarity">
    <text evidence="1">Belongs to the G-protein coupled receptor 3 family. GABA-B receptor subfamily.</text>
</comment>
<evidence type="ECO:0000256" key="5">
    <source>
        <dbReference type="ARBA" id="ARBA00022729"/>
    </source>
</evidence>
<evidence type="ECO:0000256" key="18">
    <source>
        <dbReference type="SAM" id="Phobius"/>
    </source>
</evidence>
<feature type="chain" id="PRO_5021455225" evidence="19">
    <location>
        <begin position="35"/>
        <end position="815"/>
    </location>
</feature>
<evidence type="ECO:0000256" key="8">
    <source>
        <dbReference type="ARBA" id="ARBA00023040"/>
    </source>
</evidence>
<reference evidence="22" key="1">
    <citation type="submission" date="2015-09" db="EMBL/GenBank/DDBJ databases">
        <authorList>
            <person name="Sai Rama Sridatta P."/>
        </authorList>
    </citation>
    <scope>NUCLEOTIDE SEQUENCE [LARGE SCALE GENOMIC DNA]</scope>
</reference>
<dbReference type="InterPro" id="IPR001828">
    <property type="entry name" value="ANF_lig-bd_rcpt"/>
</dbReference>
<keyword evidence="3" id="KW-0597">Phosphoprotein</keyword>
<dbReference type="Gene3D" id="3.40.50.2300">
    <property type="match status" value="2"/>
</dbReference>
<evidence type="ECO:0000256" key="2">
    <source>
        <dbReference type="ARBA" id="ARBA00022475"/>
    </source>
</evidence>
<evidence type="ECO:0000256" key="4">
    <source>
        <dbReference type="ARBA" id="ARBA00022692"/>
    </source>
</evidence>
<evidence type="ECO:0000259" key="20">
    <source>
        <dbReference type="PROSITE" id="PS50259"/>
    </source>
</evidence>
<dbReference type="CDD" id="cd06366">
    <property type="entry name" value="PBP1_GABAb_receptor"/>
    <property type="match status" value="1"/>
</dbReference>
<dbReference type="Ensembl" id="ENSLCAT00010020521.1">
    <property type="protein sequence ID" value="ENSLCAP00010020075.1"/>
    <property type="gene ID" value="ENSLCAG00010008757.1"/>
</dbReference>
<dbReference type="FunFam" id="3.40.50.2300:FF:000055">
    <property type="entry name" value="Gamma-aminobutyric acid type B receptor subunit 1"/>
    <property type="match status" value="1"/>
</dbReference>
<keyword evidence="11" id="KW-1015">Disulfide bond</keyword>
<evidence type="ECO:0000256" key="9">
    <source>
        <dbReference type="ARBA" id="ARBA00023054"/>
    </source>
</evidence>
<dbReference type="GO" id="GO:0038039">
    <property type="term" value="C:G protein-coupled receptor heterodimeric complex"/>
    <property type="evidence" value="ECO:0007669"/>
    <property type="project" value="TreeGrafter"/>
</dbReference>
<dbReference type="PROSITE" id="PS50259">
    <property type="entry name" value="G_PROTEIN_RECEP_F3_4"/>
    <property type="match status" value="1"/>
</dbReference>
<evidence type="ECO:0000256" key="17">
    <source>
        <dbReference type="SAM" id="MobiDB-lite"/>
    </source>
</evidence>
<proteinExistence type="inferred from homology"/>
<dbReference type="PRINTS" id="PR01176">
    <property type="entry name" value="GABABRECEPTR"/>
</dbReference>
<reference evidence="21" key="2">
    <citation type="submission" date="2025-08" db="UniProtKB">
        <authorList>
            <consortium name="Ensembl"/>
        </authorList>
    </citation>
    <scope>IDENTIFICATION</scope>
</reference>
<dbReference type="InterPro" id="IPR017978">
    <property type="entry name" value="GPCR_3_C"/>
</dbReference>
<sequence>MAQLYQMLRSRSVLHYSLTLTLSVLLSCSCPALGKKKLYIGALFPMSGGWPGGQACLPAAQMALKLVNKRTDILPDYELELIHYDSMCDPGEATKLLYDLLYTEPIKIVLMPGCSSVSTLVAEAARMWNLIVLSYGSSSPALSNRQRFPTFFRTHPSATLHNPTRVQLFQKWKWTKIATIQQTTEVFTSTLDDLEERVKEAGIEISVRQSFLTDPAVAVKNLKRQDARIIVGLFYETEARKVFCEVYKEKLYGKKYVWFLIGWYADNWFKIKDPSINCTVEQMTEAVEGHVTTEIVMLNPETVRGASNLTSQEFLAQLMSKLGGKNPEETGGFQEAPLAYDAVWALALALNKTVGPLKAKGHRLEDFNYNNRDITAEIYRAMNTSSFEGVSGHVVFDAQGSRMAWTLIEQLQGGSYKKIGYYDSTKGNLSWYGNDKYIQNSQPYLNNMTAVGCMMALAAVFPLGIDGLHVHRRQFPVVCQFRLWLLGLGFSLAYGSMFTKIWWVHTVFTKKDEKKDKRKHLEPWKLYATVGVLLGIDILSLMIWQIVDPLHITVEKFTREAPKGDLDVLIQPLLEHCSSEKMNTWLGVVYGYKGLLLLLGIFLAYETKSISTEKINDHRAVGMAIYNVAVLCMITAPVTMILSSQQDASFAFASLAIVFSVYITLVVLFVPKMRRLITRGEWQSDAQETMKTGSSTNNNDEEKSRQLERENKELQKIIQEKEERVSELRNQLSERQALRSRRRASTVTSQNHSPPPLAIPQSDPRSLAPPPGYPAPTCDPHPVPPSFANSSSLYQPDSKISRNNCHTSRLQLLYK</sequence>
<dbReference type="GeneTree" id="ENSGT00940000157642"/>
<keyword evidence="15" id="KW-0628">Postsynaptic cell membrane</keyword>
<feature type="domain" description="G-protein coupled receptors family 3 profile" evidence="20">
    <location>
        <begin position="439"/>
        <end position="692"/>
    </location>
</feature>